<feature type="compositionally biased region" description="Basic and acidic residues" evidence="1">
    <location>
        <begin position="156"/>
        <end position="166"/>
    </location>
</feature>
<dbReference type="Proteomes" id="UP000237271">
    <property type="component" value="Unassembled WGS sequence"/>
</dbReference>
<feature type="region of interest" description="Disordered" evidence="1">
    <location>
        <begin position="99"/>
        <end position="204"/>
    </location>
</feature>
<dbReference type="OrthoDB" id="76473at2759"/>
<evidence type="ECO:0000313" key="4">
    <source>
        <dbReference type="Proteomes" id="UP000237271"/>
    </source>
</evidence>
<sequence length="204" mass="22211">MAFWGCAVTETKAAVVDVPEGFVLNVSNATCSASTDTQVALGLETQQLDGKAWKGVVAYLGAKQPLQVKLDLVFGRKVKFYLVKGSGSVNLTGYFQPGPSADLFEEETPQIETKKNKKRSREEKKSWDEVSPSSSEAEEVSEKKVKAAKPETTTPAKKEEQKKPKPTETPASTISNPATPSGTSQKKKRKKNKHKKQAPNGETK</sequence>
<evidence type="ECO:0000256" key="1">
    <source>
        <dbReference type="SAM" id="MobiDB-lite"/>
    </source>
</evidence>
<dbReference type="InterPro" id="IPR041232">
    <property type="entry name" value="NPL"/>
</dbReference>
<accession>A0A2P4YE82</accession>
<dbReference type="InterPro" id="IPR036824">
    <property type="entry name" value="Nucleoplasmin_core_dom_sf"/>
</dbReference>
<reference evidence="3 4" key="1">
    <citation type="journal article" date="2017" name="Genome Biol. Evol.">
        <title>Phytophthora megakarya and P. palmivora, closely related causal agents of cacao black pod rot, underwent increases in genome sizes and gene numbers by different mechanisms.</title>
        <authorList>
            <person name="Ali S.S."/>
            <person name="Shao J."/>
            <person name="Lary D.J."/>
            <person name="Kronmiller B."/>
            <person name="Shen D."/>
            <person name="Strem M.D."/>
            <person name="Amoako-Attah I."/>
            <person name="Akrofi A.Y."/>
            <person name="Begoude B.A."/>
            <person name="Ten Hoopen G.M."/>
            <person name="Coulibaly K."/>
            <person name="Kebe B.I."/>
            <person name="Melnick R.L."/>
            <person name="Guiltinan M.J."/>
            <person name="Tyler B.M."/>
            <person name="Meinhardt L.W."/>
            <person name="Bailey B.A."/>
        </authorList>
    </citation>
    <scope>NUCLEOTIDE SEQUENCE [LARGE SCALE GENOMIC DNA]</scope>
    <source>
        <strain evidence="4">sbr112.9</strain>
    </source>
</reference>
<evidence type="ECO:0000313" key="3">
    <source>
        <dbReference type="EMBL" id="POM76113.1"/>
    </source>
</evidence>
<evidence type="ECO:0000259" key="2">
    <source>
        <dbReference type="Pfam" id="PF17800"/>
    </source>
</evidence>
<gene>
    <name evidence="3" type="ORF">PHPALM_6688</name>
</gene>
<dbReference type="Pfam" id="PF17800">
    <property type="entry name" value="NPL"/>
    <property type="match status" value="1"/>
</dbReference>
<feature type="compositionally biased region" description="Polar residues" evidence="1">
    <location>
        <begin position="172"/>
        <end position="184"/>
    </location>
</feature>
<name>A0A2P4YE82_9STRA</name>
<comment type="caution">
    <text evidence="3">The sequence shown here is derived from an EMBL/GenBank/DDBJ whole genome shotgun (WGS) entry which is preliminary data.</text>
</comment>
<dbReference type="Gene3D" id="2.60.120.340">
    <property type="entry name" value="Nucleoplasmin core domain"/>
    <property type="match status" value="1"/>
</dbReference>
<proteinExistence type="predicted"/>
<organism evidence="3 4">
    <name type="scientific">Phytophthora palmivora</name>
    <dbReference type="NCBI Taxonomy" id="4796"/>
    <lineage>
        <taxon>Eukaryota</taxon>
        <taxon>Sar</taxon>
        <taxon>Stramenopiles</taxon>
        <taxon>Oomycota</taxon>
        <taxon>Peronosporomycetes</taxon>
        <taxon>Peronosporales</taxon>
        <taxon>Peronosporaceae</taxon>
        <taxon>Phytophthora</taxon>
    </lineage>
</organism>
<keyword evidence="4" id="KW-1185">Reference proteome</keyword>
<dbReference type="SUPFAM" id="SSF69203">
    <property type="entry name" value="Nucleoplasmin-like core domain"/>
    <property type="match status" value="1"/>
</dbReference>
<dbReference type="EMBL" id="NCKW01003535">
    <property type="protein sequence ID" value="POM76113.1"/>
    <property type="molecule type" value="Genomic_DNA"/>
</dbReference>
<dbReference type="AlphaFoldDB" id="A0A2P4YE82"/>
<feature type="compositionally biased region" description="Basic residues" evidence="1">
    <location>
        <begin position="185"/>
        <end position="197"/>
    </location>
</feature>
<feature type="domain" description="Nucleoplasmin-like" evidence="2">
    <location>
        <begin position="3"/>
        <end position="95"/>
    </location>
</feature>
<protein>
    <recommendedName>
        <fullName evidence="2">Nucleoplasmin-like domain-containing protein</fullName>
    </recommendedName>
</protein>
<feature type="compositionally biased region" description="Basic and acidic residues" evidence="1">
    <location>
        <begin position="140"/>
        <end position="149"/>
    </location>
</feature>